<dbReference type="Proteomes" id="UP001498935">
    <property type="component" value="Unassembled WGS sequence"/>
</dbReference>
<feature type="compositionally biased region" description="Polar residues" evidence="1">
    <location>
        <begin position="565"/>
        <end position="589"/>
    </location>
</feature>
<dbReference type="EMBL" id="BAABNP010000011">
    <property type="protein sequence ID" value="GAA5341663.1"/>
    <property type="molecule type" value="Genomic_DNA"/>
</dbReference>
<feature type="compositionally biased region" description="Low complexity" evidence="1">
    <location>
        <begin position="644"/>
        <end position="670"/>
    </location>
</feature>
<organism evidence="4 5">
    <name type="scientific">Brevibacterium ammoniilyticum</name>
    <dbReference type="NCBI Taxonomy" id="1046555"/>
    <lineage>
        <taxon>Bacteria</taxon>
        <taxon>Bacillati</taxon>
        <taxon>Actinomycetota</taxon>
        <taxon>Actinomycetes</taxon>
        <taxon>Micrococcales</taxon>
        <taxon>Brevibacteriaceae</taxon>
        <taxon>Brevibacterium</taxon>
    </lineage>
</organism>
<evidence type="ECO:0000256" key="1">
    <source>
        <dbReference type="SAM" id="MobiDB-lite"/>
    </source>
</evidence>
<dbReference type="InterPro" id="IPR045079">
    <property type="entry name" value="Oxoprolinase-like"/>
</dbReference>
<sequence>MKRAGVDVGGTFTDVVVIDEDGQVTQNKVPSNPQHLERSVVDGLVRTLGGDEHTADLGFLGHGTTVATNVTLERTGPRVAMICTRGFRDIIEIARLARPGEKLYTLKDVMPDPVVARADCFEVTERVNAAGQVVAALDEDEVREAITAIAARGITSLAVCLMFSFRNPGHERRIREIAAEAAPGIQVSISSEVWPEFREYERASTTSLNSYLKPSAWKYLSKLQDACAEAFPNSSLWVMQSNGGLTTADSASDQPVRLVMSGPAGGVIGARYAAQQTGLGNLLAVDMGGTSFDVSLLQGGQATLVDRQEVMGLPLQGRALDIMTIGSGGGSIAWVDAAGQFRVGPRSAGAYPGPACYGRGGTEPTVTDANYVLGLFSPDSPIAGGDLELDFDAAYTACATLGAKLGLTAVETAWGIRQIVNASMAGAVRTASVRRGLDPRDFALLGFGGAGPLHAADIASEMGITEVSSPPSPAASAPWASRSPTPSTTSSTRSRASSTPMPPGMPGTICAGSWTRAPKSCATAASTMPSTSSNAPPTCATRGRIRRSTSASAKRGTSPDRGRPSTPSICGSSGTRCATSRSNSSTSGCGRSARSGRTSKPPGPPRRPSRSHRAHGRSSPRPGRRRAFPSTTASSSLRVPSSQARRWSPPATPRPSSRRAPTPASTAADT</sequence>
<dbReference type="InterPro" id="IPR002821">
    <property type="entry name" value="Hydantoinase_A"/>
</dbReference>
<proteinExistence type="predicted"/>
<protein>
    <recommendedName>
        <fullName evidence="6">N-methylhydantoinase (ATP-hydrolyzing)</fullName>
    </recommendedName>
</protein>
<dbReference type="PANTHER" id="PTHR11365">
    <property type="entry name" value="5-OXOPROLINASE RELATED"/>
    <property type="match status" value="1"/>
</dbReference>
<feature type="compositionally biased region" description="Polar residues" evidence="1">
    <location>
        <begin position="629"/>
        <end position="643"/>
    </location>
</feature>
<feature type="domain" description="Hydantoinase/oxoprolinase N-terminal" evidence="3">
    <location>
        <begin position="4"/>
        <end position="180"/>
    </location>
</feature>
<dbReference type="InterPro" id="IPR043129">
    <property type="entry name" value="ATPase_NBD"/>
</dbReference>
<dbReference type="PANTHER" id="PTHR11365:SF23">
    <property type="entry name" value="HYPOTHETICAL 5-OXOPROLINASE (EUROFUNG)-RELATED"/>
    <property type="match status" value="1"/>
</dbReference>
<feature type="domain" description="Hydantoinase A/oxoprolinase" evidence="2">
    <location>
        <begin position="202"/>
        <end position="475"/>
    </location>
</feature>
<dbReference type="InterPro" id="IPR008040">
    <property type="entry name" value="Hydant_A_N"/>
</dbReference>
<keyword evidence="5" id="KW-1185">Reference proteome</keyword>
<evidence type="ECO:0000313" key="4">
    <source>
        <dbReference type="EMBL" id="GAA5341663.1"/>
    </source>
</evidence>
<dbReference type="Pfam" id="PF01968">
    <property type="entry name" value="Hydantoinase_A"/>
    <property type="match status" value="1"/>
</dbReference>
<feature type="compositionally biased region" description="Low complexity" evidence="1">
    <location>
        <begin position="474"/>
        <end position="499"/>
    </location>
</feature>
<feature type="compositionally biased region" description="Basic residues" evidence="1">
    <location>
        <begin position="607"/>
        <end position="627"/>
    </location>
</feature>
<dbReference type="Pfam" id="PF05378">
    <property type="entry name" value="Hydant_A_N"/>
    <property type="match status" value="1"/>
</dbReference>
<evidence type="ECO:0000259" key="2">
    <source>
        <dbReference type="Pfam" id="PF01968"/>
    </source>
</evidence>
<feature type="compositionally biased region" description="Low complexity" evidence="1">
    <location>
        <begin position="522"/>
        <end position="538"/>
    </location>
</feature>
<feature type="region of interest" description="Disordered" evidence="1">
    <location>
        <begin position="465"/>
        <end position="670"/>
    </location>
</feature>
<evidence type="ECO:0000259" key="3">
    <source>
        <dbReference type="Pfam" id="PF05378"/>
    </source>
</evidence>
<evidence type="ECO:0000313" key="5">
    <source>
        <dbReference type="Proteomes" id="UP001498935"/>
    </source>
</evidence>
<evidence type="ECO:0008006" key="6">
    <source>
        <dbReference type="Google" id="ProtNLM"/>
    </source>
</evidence>
<name>A0ABP9U5Z2_9MICO</name>
<accession>A0ABP9U5Z2</accession>
<gene>
    <name evidence="4" type="ORF">KACC15558_27040</name>
</gene>
<reference evidence="4 5" key="1">
    <citation type="submission" date="2024-02" db="EMBL/GenBank/DDBJ databases">
        <title>Characterization of antibiotic resistant novel bacterial strains and their environmental applications.</title>
        <authorList>
            <person name="Manzoor S."/>
            <person name="Abbas S."/>
            <person name="Arshad M."/>
            <person name="Li W.J."/>
            <person name="Ahmed I."/>
        </authorList>
    </citation>
    <scope>NUCLEOTIDE SEQUENCE [LARGE SCALE GENOMIC DNA]</scope>
    <source>
        <strain evidence="4 5">KACC 15558</strain>
    </source>
</reference>
<dbReference type="SUPFAM" id="SSF53067">
    <property type="entry name" value="Actin-like ATPase domain"/>
    <property type="match status" value="1"/>
</dbReference>
<comment type="caution">
    <text evidence="4">The sequence shown here is derived from an EMBL/GenBank/DDBJ whole genome shotgun (WGS) entry which is preliminary data.</text>
</comment>